<dbReference type="GO" id="GO:0000981">
    <property type="term" value="F:DNA-binding transcription factor activity, RNA polymerase II-specific"/>
    <property type="evidence" value="ECO:0007669"/>
    <property type="project" value="TreeGrafter"/>
</dbReference>
<dbReference type="EMBL" id="ACPB03006887">
    <property type="status" value="NOT_ANNOTATED_CDS"/>
    <property type="molecule type" value="Genomic_DNA"/>
</dbReference>
<dbReference type="OMA" id="CTICFTY"/>
<accession>T1I1E0</accession>
<dbReference type="VEuPathDB" id="VectorBase:RPRC010110"/>
<dbReference type="PROSITE" id="PS50157">
    <property type="entry name" value="ZINC_FINGER_C2H2_2"/>
    <property type="match status" value="3"/>
</dbReference>
<keyword evidence="7" id="KW-1185">Reference proteome</keyword>
<evidence type="ECO:0000256" key="1">
    <source>
        <dbReference type="ARBA" id="ARBA00022723"/>
    </source>
</evidence>
<protein>
    <recommendedName>
        <fullName evidence="5">C2H2-type domain-containing protein</fullName>
    </recommendedName>
</protein>
<dbReference type="STRING" id="13249.T1I1E0"/>
<dbReference type="eggNOG" id="KOG1721">
    <property type="taxonomic scope" value="Eukaryota"/>
</dbReference>
<evidence type="ECO:0000259" key="5">
    <source>
        <dbReference type="PROSITE" id="PS50157"/>
    </source>
</evidence>
<dbReference type="InterPro" id="IPR013087">
    <property type="entry name" value="Znf_C2H2_type"/>
</dbReference>
<proteinExistence type="predicted"/>
<keyword evidence="2" id="KW-0677">Repeat</keyword>
<dbReference type="InterPro" id="IPR036236">
    <property type="entry name" value="Znf_C2H2_sf"/>
</dbReference>
<dbReference type="Gene3D" id="3.30.160.60">
    <property type="entry name" value="Classic Zinc Finger"/>
    <property type="match status" value="3"/>
</dbReference>
<dbReference type="PANTHER" id="PTHR24408">
    <property type="entry name" value="ZINC FINGER PROTEIN"/>
    <property type="match status" value="1"/>
</dbReference>
<dbReference type="SUPFAM" id="SSF57667">
    <property type="entry name" value="beta-beta-alpha zinc fingers"/>
    <property type="match status" value="2"/>
</dbReference>
<feature type="domain" description="C2H2-type" evidence="5">
    <location>
        <begin position="202"/>
        <end position="229"/>
    </location>
</feature>
<feature type="domain" description="C2H2-type" evidence="5">
    <location>
        <begin position="100"/>
        <end position="127"/>
    </location>
</feature>
<evidence type="ECO:0000256" key="3">
    <source>
        <dbReference type="ARBA" id="ARBA00022771"/>
    </source>
</evidence>
<dbReference type="AlphaFoldDB" id="T1I1E0"/>
<dbReference type="PANTHER" id="PTHR24408:SF58">
    <property type="entry name" value="TRANSCRIPTION FACTOR (TFIIIA), PUTATIVE (AFU_ORTHOLOGUE AFUA_1G05150)-RELATED"/>
    <property type="match status" value="1"/>
</dbReference>
<feature type="domain" description="C2H2-type" evidence="5">
    <location>
        <begin position="47"/>
        <end position="74"/>
    </location>
</feature>
<dbReference type="Pfam" id="PF00096">
    <property type="entry name" value="zf-C2H2"/>
    <property type="match status" value="3"/>
</dbReference>
<keyword evidence="3" id="KW-0863">Zinc-finger</keyword>
<reference evidence="6" key="1">
    <citation type="submission" date="2015-05" db="UniProtKB">
        <authorList>
            <consortium name="EnsemblMetazoa"/>
        </authorList>
    </citation>
    <scope>IDENTIFICATION</scope>
</reference>
<dbReference type="EnsemblMetazoa" id="RPRC010110-RA">
    <property type="protein sequence ID" value="RPRC010110-PA"/>
    <property type="gene ID" value="RPRC010110"/>
</dbReference>
<dbReference type="SMART" id="SM00355">
    <property type="entry name" value="ZnF_C2H2"/>
    <property type="match status" value="6"/>
</dbReference>
<dbReference type="InParanoid" id="T1I1E0"/>
<dbReference type="HOGENOM" id="CLU_002678_42_0_1"/>
<dbReference type="GO" id="GO:0005634">
    <property type="term" value="C:nucleus"/>
    <property type="evidence" value="ECO:0007669"/>
    <property type="project" value="TreeGrafter"/>
</dbReference>
<evidence type="ECO:0000313" key="6">
    <source>
        <dbReference type="EnsemblMetazoa" id="RPRC010110-PA"/>
    </source>
</evidence>
<dbReference type="GO" id="GO:0043565">
    <property type="term" value="F:sequence-specific DNA binding"/>
    <property type="evidence" value="ECO:0007669"/>
    <property type="project" value="TreeGrafter"/>
</dbReference>
<evidence type="ECO:0000313" key="7">
    <source>
        <dbReference type="Proteomes" id="UP000015103"/>
    </source>
</evidence>
<name>T1I1E0_RHOPR</name>
<evidence type="ECO:0000256" key="2">
    <source>
        <dbReference type="ARBA" id="ARBA00022737"/>
    </source>
</evidence>
<dbReference type="FunCoup" id="T1I1E0">
    <property type="interactions" value="432"/>
</dbReference>
<organism evidence="6 7">
    <name type="scientific">Rhodnius prolixus</name>
    <name type="common">Triatomid bug</name>
    <dbReference type="NCBI Taxonomy" id="13249"/>
    <lineage>
        <taxon>Eukaryota</taxon>
        <taxon>Metazoa</taxon>
        <taxon>Ecdysozoa</taxon>
        <taxon>Arthropoda</taxon>
        <taxon>Hexapoda</taxon>
        <taxon>Insecta</taxon>
        <taxon>Pterygota</taxon>
        <taxon>Neoptera</taxon>
        <taxon>Paraneoptera</taxon>
        <taxon>Hemiptera</taxon>
        <taxon>Heteroptera</taxon>
        <taxon>Panheteroptera</taxon>
        <taxon>Cimicomorpha</taxon>
        <taxon>Reduviidae</taxon>
        <taxon>Triatominae</taxon>
        <taxon>Rhodnius</taxon>
    </lineage>
</organism>
<dbReference type="Proteomes" id="UP000015103">
    <property type="component" value="Unassembled WGS sequence"/>
</dbReference>
<keyword evidence="4" id="KW-0862">Zinc</keyword>
<keyword evidence="1" id="KW-0479">Metal-binding</keyword>
<evidence type="ECO:0000256" key="4">
    <source>
        <dbReference type="ARBA" id="ARBA00022833"/>
    </source>
</evidence>
<dbReference type="GO" id="GO:0008270">
    <property type="term" value="F:zinc ion binding"/>
    <property type="evidence" value="ECO:0007669"/>
    <property type="project" value="UniProtKB-KW"/>
</dbReference>
<sequence>MLNCQISDVTVARQYTLEKGIWIDIQGNVTSMAEDQQDLSFIKRQQHVCPVCSKSYSSKSSLVRHKLYECGVEPQFQCPHCPYRCKQKVHLQKHMFRKKIKCAGCQKPYKNSASLRYHQKYECGIAPRFACSYCSYKAKRNTTLKTHMLLKHSELDFMIPSGEKVRPKSKLSVKKYLTKEDKNKDRSIQSRDETELREMKKFACDVCQRSYTYKRSLWGHKKYECGNEPRFFCTECQFATKYKRNLVSHFKKKHKPPDDTLTLLEFTEKTNYETLIEKDI</sequence>